<accession>A0A1R3IX60</accession>
<comment type="caution">
    <text evidence="1">The sequence shown here is derived from an EMBL/GenBank/DDBJ whole genome shotgun (WGS) entry which is preliminary data.</text>
</comment>
<sequence>MEEDTRKEIEEEHETIGKQIEIRQQLMEAKIGLSFKL</sequence>
<name>A0A1R3IX60_COCAP</name>
<evidence type="ECO:0000313" key="2">
    <source>
        <dbReference type="Proteomes" id="UP000188268"/>
    </source>
</evidence>
<dbReference type="Proteomes" id="UP000188268">
    <property type="component" value="Unassembled WGS sequence"/>
</dbReference>
<protein>
    <submittedName>
        <fullName evidence="1">Uncharacterized protein</fullName>
    </submittedName>
</protein>
<reference evidence="1 2" key="1">
    <citation type="submission" date="2013-09" db="EMBL/GenBank/DDBJ databases">
        <title>Corchorus capsularis genome sequencing.</title>
        <authorList>
            <person name="Alam M."/>
            <person name="Haque M.S."/>
            <person name="Islam M.S."/>
            <person name="Emdad E.M."/>
            <person name="Islam M.M."/>
            <person name="Ahmed B."/>
            <person name="Halim A."/>
            <person name="Hossen Q.M.M."/>
            <person name="Hossain M.Z."/>
            <person name="Ahmed R."/>
            <person name="Khan M.M."/>
            <person name="Islam R."/>
            <person name="Rashid M.M."/>
            <person name="Khan S.A."/>
            <person name="Rahman M.S."/>
            <person name="Alam M."/>
        </authorList>
    </citation>
    <scope>NUCLEOTIDE SEQUENCE [LARGE SCALE GENOMIC DNA]</scope>
    <source>
        <strain evidence="2">cv. CVL-1</strain>
        <tissue evidence="1">Whole seedling</tissue>
    </source>
</reference>
<gene>
    <name evidence="1" type="ORF">CCACVL1_09232</name>
</gene>
<dbReference type="AlphaFoldDB" id="A0A1R3IX60"/>
<dbReference type="Gramene" id="OMO87155">
    <property type="protein sequence ID" value="OMO87155"/>
    <property type="gene ID" value="CCACVL1_09232"/>
</dbReference>
<dbReference type="EMBL" id="AWWV01009284">
    <property type="protein sequence ID" value="OMO87155.1"/>
    <property type="molecule type" value="Genomic_DNA"/>
</dbReference>
<keyword evidence="2" id="KW-1185">Reference proteome</keyword>
<proteinExistence type="predicted"/>
<evidence type="ECO:0000313" key="1">
    <source>
        <dbReference type="EMBL" id="OMO87155.1"/>
    </source>
</evidence>
<organism evidence="1 2">
    <name type="scientific">Corchorus capsularis</name>
    <name type="common">Jute</name>
    <dbReference type="NCBI Taxonomy" id="210143"/>
    <lineage>
        <taxon>Eukaryota</taxon>
        <taxon>Viridiplantae</taxon>
        <taxon>Streptophyta</taxon>
        <taxon>Embryophyta</taxon>
        <taxon>Tracheophyta</taxon>
        <taxon>Spermatophyta</taxon>
        <taxon>Magnoliopsida</taxon>
        <taxon>eudicotyledons</taxon>
        <taxon>Gunneridae</taxon>
        <taxon>Pentapetalae</taxon>
        <taxon>rosids</taxon>
        <taxon>malvids</taxon>
        <taxon>Malvales</taxon>
        <taxon>Malvaceae</taxon>
        <taxon>Grewioideae</taxon>
        <taxon>Apeibeae</taxon>
        <taxon>Corchorus</taxon>
    </lineage>
</organism>